<dbReference type="Gene3D" id="2.60.40.4140">
    <property type="match status" value="2"/>
</dbReference>
<proteinExistence type="predicted"/>
<feature type="region of interest" description="Disordered" evidence="3">
    <location>
        <begin position="1469"/>
        <end position="1642"/>
    </location>
</feature>
<feature type="domain" description="Atypical Rib" evidence="7">
    <location>
        <begin position="1404"/>
        <end position="1486"/>
    </location>
</feature>
<evidence type="ECO:0000256" key="4">
    <source>
        <dbReference type="SAM" id="SignalP"/>
    </source>
</evidence>
<accession>A0ABT6PG21</accession>
<sequence>MYFNRKNAEQKNWRMIKKGKHFLFGCSLVFAVGASLATQTVHADTASESTVESGSKAKEAKPGYGGETGTYEAPAAVAETQPATVEKAVVAENTTAKTANKEVLTQLVEEVKGLDKAGKTEDSLSRLNTALEQAQKVLDKAEASQDQVDTAVASLKEAVAQLAIKEEKTTAVATEAKVEEVTEAATEPVAPAEPVRSRGKRDLSSRAVYRSVDGSLAEGEFAGAGVKQFQSVRYSVDGDTTTWTISVVPQHKNHQAAGLVVASDDTIQSITVVDRGPNAGRLNEDYYVEKDFGKLPAMSNHKALASHYKYIGGGVPDSLTYSVVTKGTKHNLFARFATAIVKNSLENGGMNGSSAVKNRTSDFPEVGINLSSRLAPQPGVNNTYTQTNDTITVPTIASTDTVLTGTGTPGARINIKSEGKTVNDSTVVGQNGQWSFPITIGLNSNVTGGAQLVPGSQISVSQTVGGVESAATPVNVSLGHSEIVPSSKSKQQNNLVENDRNVTLKVPHDAGAAYFQFTDTDGKAQEVALKRDAVPGKWQVNSSSSALASVASSEQGAHYSTINLTLNKDMKAGTTAKVISNMKEGSYSSLQGWQSRNVEEAPKEETPQPQPQPQPQPEPSKPTTPAVDSATTVPASAPEIVNDLAGKASTPADVTVKAPAGSTVKLYNKDGVVIGEAVANDQGVATVHPTNSLPEGEITATTTPAGGTESAKSAPITVTKTPLTEGKVSQQSNGSLVLIVSKNLVTVYPGDKIDIDVWADGTPSLEKFDAYQNPTGVAGVFPQGHFFATAGSNTWRNKKNKYIGTVAETQKAGTVDVGFVARNKKGNQFTDVIRVVVLETAKKYEPVAGTKVDVADPNTLSEDEKNKIIDSVKTANPNLPANATYSVDEKGNLTITYPDGSTDKVAAAYLVNPTKDTTAPEQPVVNTDLTGKAGTKTPVEVTAEKGSTVALYDKDNNKIGEATAGENGKATITPKVDIPAGPVTAKATDAAGNESKPSVAKEATPARVNVAPTVEIPYSDPAPNKKEVYLYTGEEADVDITFNDDSGKIKSASLKKGGNIALNNIDGNPDKQDNEYGYTVTAINSETATPAKIKVTGQVSGIAADKLPKTASDSLKLVTRFATATDTDGAFIVNDANRKEDPKTKEAVGSYLTDPGAVTFVLKAQTKKYDIKTPASADKVTVSDANNVTDKEFEKIKEKVKLEYSQNNPDARLADKKGKEVEDASKVVDKVEKEGNKVVVTYKDGSKDTKPLSEFVNVAPKVELPYSNEAKKEIYVYTGENTDLTFKASDNTAVKDMYVRGPGGIGKDNTADYGFTTGKIENSAVTHGDGTVSGATATIKMTGVTTLKAPNHWTSFVVANDNDNAPSNTDFNALDKNPNATQTPGYVHFIVKSQTDKYDIATPAPADKVEVADPDKVTDAELDKIKEKLQLEYKKDNDDANIAKDTPVDKDGKIKSVTKDDKGNLVVTYTDGSTDTKPLSEFVTKKPTDADKNEPTPKAQTVDKGTEPKAEDSIGNLKDLPKGTTVAFKDPVDTTTPGEKPATAVVTYPDGSKEEVPVKVTVTDPSSKPTDADKNEPTPKAQTVDKGTEPKAEDSIGNLKDLPKGTTVAFKDPVDTTTPGEKPATAVVTYPDGSKEEVPVKV</sequence>
<feature type="compositionally biased region" description="Basic and acidic residues" evidence="3">
    <location>
        <begin position="1633"/>
        <end position="1642"/>
    </location>
</feature>
<feature type="domain" description="Atypical Rib" evidence="7">
    <location>
        <begin position="846"/>
        <end position="912"/>
    </location>
</feature>
<dbReference type="Proteomes" id="UP001160991">
    <property type="component" value="Unassembled WGS sequence"/>
</dbReference>
<dbReference type="InterPro" id="IPR059115">
    <property type="entry name" value="Rib"/>
</dbReference>
<feature type="region of interest" description="Disordered" evidence="3">
    <location>
        <begin position="686"/>
        <end position="714"/>
    </location>
</feature>
<dbReference type="Gene3D" id="2.60.40.10">
    <property type="entry name" value="Immunoglobulins"/>
    <property type="match status" value="2"/>
</dbReference>
<evidence type="ECO:0000313" key="9">
    <source>
        <dbReference type="Proteomes" id="UP001160991"/>
    </source>
</evidence>
<dbReference type="InterPro" id="IPR012706">
    <property type="entry name" value="Rib_alpha_Esp_rpt"/>
</dbReference>
<keyword evidence="2" id="KW-0175">Coiled coil</keyword>
<feature type="chain" id="PRO_5047413029" evidence="4">
    <location>
        <begin position="44"/>
        <end position="1642"/>
    </location>
</feature>
<feature type="compositionally biased region" description="Polar residues" evidence="3">
    <location>
        <begin position="586"/>
        <end position="596"/>
    </location>
</feature>
<feature type="signal peptide" evidence="4">
    <location>
        <begin position="1"/>
        <end position="43"/>
    </location>
</feature>
<comment type="caution">
    <text evidence="8">The sequence shown here is derived from an EMBL/GenBank/DDBJ whole genome shotgun (WGS) entry which is preliminary data.</text>
</comment>
<feature type="compositionally biased region" description="Basic and acidic residues" evidence="3">
    <location>
        <begin position="1483"/>
        <end position="1495"/>
    </location>
</feature>
<dbReference type="Gene3D" id="1.20.1270.70">
    <property type="entry name" value="Designed single chain three-helix bundle"/>
    <property type="match status" value="1"/>
</dbReference>
<feature type="domain" description="Bacterial Ig" evidence="6">
    <location>
        <begin position="938"/>
        <end position="998"/>
    </location>
</feature>
<feature type="compositionally biased region" description="Pro residues" evidence="3">
    <location>
        <begin position="608"/>
        <end position="622"/>
    </location>
</feature>
<dbReference type="InterPro" id="IPR041498">
    <property type="entry name" value="Big_6"/>
</dbReference>
<evidence type="ECO:0000259" key="7">
    <source>
        <dbReference type="Pfam" id="PF18938"/>
    </source>
</evidence>
<feature type="domain" description="Rib" evidence="5">
    <location>
        <begin position="1489"/>
        <end position="1564"/>
    </location>
</feature>
<dbReference type="InterPro" id="IPR044024">
    <property type="entry name" value="aRib"/>
</dbReference>
<evidence type="ECO:0000256" key="3">
    <source>
        <dbReference type="SAM" id="MobiDB-lite"/>
    </source>
</evidence>
<dbReference type="NCBIfam" id="TIGR02331">
    <property type="entry name" value="rib_alpha"/>
    <property type="match status" value="2"/>
</dbReference>
<feature type="region of interest" description="Disordered" evidence="3">
    <location>
        <begin position="44"/>
        <end position="70"/>
    </location>
</feature>
<evidence type="ECO:0000259" key="6">
    <source>
        <dbReference type="Pfam" id="PF17936"/>
    </source>
</evidence>
<dbReference type="InterPro" id="IPR013783">
    <property type="entry name" value="Ig-like_fold"/>
</dbReference>
<dbReference type="Pfam" id="PF17936">
    <property type="entry name" value="Big_6"/>
    <property type="match status" value="1"/>
</dbReference>
<evidence type="ECO:0000256" key="1">
    <source>
        <dbReference type="ARBA" id="ARBA00022729"/>
    </source>
</evidence>
<feature type="region of interest" description="Disordered" evidence="3">
    <location>
        <begin position="586"/>
        <end position="632"/>
    </location>
</feature>
<feature type="non-terminal residue" evidence="8">
    <location>
        <position position="1642"/>
    </location>
</feature>
<reference evidence="8" key="1">
    <citation type="submission" date="2023-04" db="EMBL/GenBank/DDBJ databases">
        <title>A new Streptococcus species isolated from the patient with bacteremia.</title>
        <authorList>
            <person name="Chen Y.-S."/>
            <person name="Lee C.-Y."/>
            <person name="Chan C.-K."/>
        </authorList>
    </citation>
    <scope>NUCLEOTIDE SEQUENCE</scope>
    <source>
        <strain evidence="8">ST22-14</strain>
    </source>
</reference>
<evidence type="ECO:0000259" key="5">
    <source>
        <dbReference type="Pfam" id="PF08428"/>
    </source>
</evidence>
<gene>
    <name evidence="8" type="ORF">QEZ38_09350</name>
</gene>
<feature type="coiled-coil region" evidence="2">
    <location>
        <begin position="124"/>
        <end position="151"/>
    </location>
</feature>
<keyword evidence="1 4" id="KW-0732">Signal</keyword>
<dbReference type="Pfam" id="PF08428">
    <property type="entry name" value="Rib"/>
    <property type="match status" value="2"/>
</dbReference>
<feature type="compositionally biased region" description="Polar residues" evidence="3">
    <location>
        <begin position="688"/>
        <end position="705"/>
    </location>
</feature>
<dbReference type="Pfam" id="PF18938">
    <property type="entry name" value="aRib"/>
    <property type="match status" value="2"/>
</dbReference>
<organism evidence="8 9">
    <name type="scientific">Streptococcus taonis</name>
    <dbReference type="NCBI Taxonomy" id="3041623"/>
    <lineage>
        <taxon>Bacteria</taxon>
        <taxon>Bacillati</taxon>
        <taxon>Bacillota</taxon>
        <taxon>Bacilli</taxon>
        <taxon>Lactobacillales</taxon>
        <taxon>Streptococcaceae</taxon>
        <taxon>Streptococcus</taxon>
    </lineage>
</organism>
<dbReference type="Gene3D" id="3.10.20.890">
    <property type="match status" value="3"/>
</dbReference>
<evidence type="ECO:0000313" key="8">
    <source>
        <dbReference type="EMBL" id="MDI1474891.1"/>
    </source>
</evidence>
<dbReference type="RefSeq" id="WP_281335750.1">
    <property type="nucleotide sequence ID" value="NZ_JARZZP010000021.1"/>
</dbReference>
<keyword evidence="9" id="KW-1185">Reference proteome</keyword>
<feature type="compositionally biased region" description="Basic and acidic residues" evidence="3">
    <location>
        <begin position="597"/>
        <end position="606"/>
    </location>
</feature>
<feature type="domain" description="Rib" evidence="5">
    <location>
        <begin position="1571"/>
        <end position="1642"/>
    </location>
</feature>
<feature type="compositionally biased region" description="Polar residues" evidence="3">
    <location>
        <begin position="44"/>
        <end position="53"/>
    </location>
</feature>
<evidence type="ECO:0000256" key="2">
    <source>
        <dbReference type="SAM" id="Coils"/>
    </source>
</evidence>
<name>A0ABT6PG21_9STRE</name>
<protein>
    <submittedName>
        <fullName evidence="8">Rib/alpha-like domain-containing protein</fullName>
    </submittedName>
</protein>
<dbReference type="EMBL" id="JARZZP010000021">
    <property type="protein sequence ID" value="MDI1474891.1"/>
    <property type="molecule type" value="Genomic_DNA"/>
</dbReference>